<feature type="binding site" evidence="9">
    <location>
        <begin position="162"/>
        <end position="167"/>
    </location>
    <ligand>
        <name>NAD(+)</name>
        <dbReference type="ChEBI" id="CHEBI:57540"/>
    </ligand>
</feature>
<protein>
    <recommendedName>
        <fullName evidence="9">NAD kinase</fullName>
        <ecNumber evidence="9">2.7.1.23</ecNumber>
    </recommendedName>
    <alternativeName>
        <fullName evidence="9">ATP-dependent NAD kinase</fullName>
    </alternativeName>
</protein>
<sequence length="265" mass="30447">MPNRKNLFFFYKRTPEMEEKVSSLRDLAHRHDFEIVDQVDKANIIVSIGGDNAFLQALRKTNFKDDCLYVGVNTEDIGFYTDFTIQEVDKMMASMSSEEVEVRKYSTIEVKIDEEKPYYCINECSIRSNVIKTLVIEVFIDNENFETFRGDGIIVSTPTGSTAYNKSVRGAIVDPRLPSMQVSEIASINNNDYRTLGTSFLLSNTRTLKLEIVQDGNDFPIIGLDNEAMSIRHAKQLEIKVSPRQIKVLKLKNNSFWEKVQRKFL</sequence>
<dbReference type="PANTHER" id="PTHR20275:SF9">
    <property type="entry name" value="NAD KINASE 2"/>
    <property type="match status" value="1"/>
</dbReference>
<comment type="subcellular location">
    <subcellularLocation>
        <location evidence="9">Cytoplasm</location>
    </subcellularLocation>
</comment>
<dbReference type="NCBIfam" id="NF002902">
    <property type="entry name" value="PRK03501.1"/>
    <property type="match status" value="1"/>
</dbReference>
<evidence type="ECO:0000256" key="8">
    <source>
        <dbReference type="ARBA" id="ARBA00047925"/>
    </source>
</evidence>
<dbReference type="EMBL" id="JAOTPO010000002">
    <property type="protein sequence ID" value="MDE5412290.1"/>
    <property type="molecule type" value="Genomic_DNA"/>
</dbReference>
<proteinExistence type="inferred from homology"/>
<dbReference type="RefSeq" id="WP_275116928.1">
    <property type="nucleotide sequence ID" value="NZ_JAOTPO010000002.1"/>
</dbReference>
<dbReference type="Gene3D" id="3.40.50.10330">
    <property type="entry name" value="Probable inorganic polyphosphate/atp-NAD kinase, domain 1"/>
    <property type="match status" value="1"/>
</dbReference>
<name>A0ABT5VAI2_9BACI</name>
<dbReference type="InterPro" id="IPR016064">
    <property type="entry name" value="NAD/diacylglycerol_kinase_sf"/>
</dbReference>
<evidence type="ECO:0000256" key="4">
    <source>
        <dbReference type="ARBA" id="ARBA00022777"/>
    </source>
</evidence>
<dbReference type="HAMAP" id="MF_00361">
    <property type="entry name" value="NAD_kinase"/>
    <property type="match status" value="1"/>
</dbReference>
<evidence type="ECO:0000256" key="7">
    <source>
        <dbReference type="ARBA" id="ARBA00023027"/>
    </source>
</evidence>
<keyword evidence="5 9" id="KW-0067">ATP-binding</keyword>
<dbReference type="Gene3D" id="2.60.200.30">
    <property type="entry name" value="Probable inorganic polyphosphate/atp-NAD kinase, domain 2"/>
    <property type="match status" value="1"/>
</dbReference>
<feature type="binding site" evidence="9">
    <location>
        <position position="151"/>
    </location>
    <ligand>
        <name>NAD(+)</name>
        <dbReference type="ChEBI" id="CHEBI:57540"/>
    </ligand>
</feature>
<dbReference type="Pfam" id="PF20143">
    <property type="entry name" value="NAD_kinase_C"/>
    <property type="match status" value="1"/>
</dbReference>
<feature type="binding site" evidence="9">
    <location>
        <position position="186"/>
    </location>
    <ligand>
        <name>NAD(+)</name>
        <dbReference type="ChEBI" id="CHEBI:57540"/>
    </ligand>
</feature>
<keyword evidence="6 9" id="KW-0521">NADP</keyword>
<comment type="cofactor">
    <cofactor evidence="9">
        <name>a divalent metal cation</name>
        <dbReference type="ChEBI" id="CHEBI:60240"/>
    </cofactor>
</comment>
<organism evidence="10 11">
    <name type="scientific">Alkalihalobacterium chitinilyticum</name>
    <dbReference type="NCBI Taxonomy" id="2980103"/>
    <lineage>
        <taxon>Bacteria</taxon>
        <taxon>Bacillati</taxon>
        <taxon>Bacillota</taxon>
        <taxon>Bacilli</taxon>
        <taxon>Bacillales</taxon>
        <taxon>Bacillaceae</taxon>
        <taxon>Alkalihalobacterium</taxon>
    </lineage>
</organism>
<evidence type="ECO:0000256" key="3">
    <source>
        <dbReference type="ARBA" id="ARBA00022741"/>
    </source>
</evidence>
<comment type="catalytic activity">
    <reaction evidence="8 9">
        <text>NAD(+) + ATP = ADP + NADP(+) + H(+)</text>
        <dbReference type="Rhea" id="RHEA:18629"/>
        <dbReference type="ChEBI" id="CHEBI:15378"/>
        <dbReference type="ChEBI" id="CHEBI:30616"/>
        <dbReference type="ChEBI" id="CHEBI:57540"/>
        <dbReference type="ChEBI" id="CHEBI:58349"/>
        <dbReference type="ChEBI" id="CHEBI:456216"/>
        <dbReference type="EC" id="2.7.1.23"/>
    </reaction>
</comment>
<evidence type="ECO:0000256" key="1">
    <source>
        <dbReference type="ARBA" id="ARBA00022490"/>
    </source>
</evidence>
<dbReference type="InterPro" id="IPR002504">
    <property type="entry name" value="NADK"/>
</dbReference>
<keyword evidence="3 9" id="KW-0547">Nucleotide-binding</keyword>
<keyword evidence="7 9" id="KW-0520">NAD</keyword>
<reference evidence="10" key="1">
    <citation type="submission" date="2024-05" db="EMBL/GenBank/DDBJ databases">
        <title>Alkalihalobacillus sp. strain MEB203 novel alkaliphilic bacterium from Lonar Lake, India.</title>
        <authorList>
            <person name="Joshi A."/>
            <person name="Thite S."/>
            <person name="Mengade P."/>
        </authorList>
    </citation>
    <scope>NUCLEOTIDE SEQUENCE</scope>
    <source>
        <strain evidence="10">MEB 203</strain>
    </source>
</reference>
<dbReference type="Proteomes" id="UP001148125">
    <property type="component" value="Unassembled WGS sequence"/>
</dbReference>
<dbReference type="InterPro" id="IPR017437">
    <property type="entry name" value="ATP-NAD_kinase_PpnK-typ_C"/>
</dbReference>
<dbReference type="EC" id="2.7.1.23" evidence="9"/>
<keyword evidence="1 9" id="KW-0963">Cytoplasm</keyword>
<comment type="similarity">
    <text evidence="9">Belongs to the NAD kinase family.</text>
</comment>
<evidence type="ECO:0000256" key="2">
    <source>
        <dbReference type="ARBA" id="ARBA00022679"/>
    </source>
</evidence>
<evidence type="ECO:0000256" key="6">
    <source>
        <dbReference type="ARBA" id="ARBA00022857"/>
    </source>
</evidence>
<dbReference type="SUPFAM" id="SSF111331">
    <property type="entry name" value="NAD kinase/diacylglycerol kinase-like"/>
    <property type="match status" value="1"/>
</dbReference>
<comment type="caution">
    <text evidence="10">The sequence shown here is derived from an EMBL/GenBank/DDBJ whole genome shotgun (WGS) entry which is preliminary data.</text>
</comment>
<comment type="caution">
    <text evidence="9">Lacks conserved residue(s) required for the propagation of feature annotation.</text>
</comment>
<dbReference type="PANTHER" id="PTHR20275">
    <property type="entry name" value="NAD KINASE"/>
    <property type="match status" value="1"/>
</dbReference>
<feature type="active site" description="Proton acceptor" evidence="9">
    <location>
        <position position="51"/>
    </location>
</feature>
<gene>
    <name evidence="9" type="primary">nadK</name>
    <name evidence="10" type="ORF">N7Z68_02760</name>
</gene>
<keyword evidence="4 9" id="KW-0418">Kinase</keyword>
<dbReference type="InterPro" id="IPR017438">
    <property type="entry name" value="ATP-NAD_kinase_N"/>
</dbReference>
<evidence type="ECO:0000313" key="10">
    <source>
        <dbReference type="EMBL" id="MDE5412290.1"/>
    </source>
</evidence>
<feature type="binding site" evidence="9">
    <location>
        <begin position="122"/>
        <end position="123"/>
    </location>
    <ligand>
        <name>NAD(+)</name>
        <dbReference type="ChEBI" id="CHEBI:57540"/>
    </ligand>
</feature>
<keyword evidence="11" id="KW-1185">Reference proteome</keyword>
<accession>A0ABT5VAI2</accession>
<feature type="binding site" evidence="9">
    <location>
        <position position="149"/>
    </location>
    <ligand>
        <name>NAD(+)</name>
        <dbReference type="ChEBI" id="CHEBI:57540"/>
    </ligand>
</feature>
<evidence type="ECO:0000256" key="5">
    <source>
        <dbReference type="ARBA" id="ARBA00022840"/>
    </source>
</evidence>
<evidence type="ECO:0000313" key="11">
    <source>
        <dbReference type="Proteomes" id="UP001148125"/>
    </source>
</evidence>
<comment type="function">
    <text evidence="9">Involved in the regulation of the intracellular balance of NAD and NADP, and is a key enzyme in the biosynthesis of NADP. Catalyzes specifically the phosphorylation on 2'-hydroxyl of the adenosine moiety of NAD to yield NADP.</text>
</comment>
<evidence type="ECO:0000256" key="9">
    <source>
        <dbReference type="HAMAP-Rule" id="MF_00361"/>
    </source>
</evidence>
<keyword evidence="2 9" id="KW-0808">Transferase</keyword>
<dbReference type="GO" id="GO:0016301">
    <property type="term" value="F:kinase activity"/>
    <property type="evidence" value="ECO:0007669"/>
    <property type="project" value="UniProtKB-KW"/>
</dbReference>